<dbReference type="SUPFAM" id="SSF46689">
    <property type="entry name" value="Homeodomain-like"/>
    <property type="match status" value="1"/>
</dbReference>
<sequence>MTITTKETAVATDESSESISAAGPREGRPVRRHSSTEYKRRILAEYEAAPTGSKGLVLRREGLYDASVKRWREQLEAGTLGRVSTPKPRRGKKTPEQARIAELEKQVAKLEAESAKKDKAIAKREEALEVLGKGVAFLEALSKKDRP</sequence>
<organism evidence="2 3">
    <name type="scientific">Nesterenkonia alkaliphila</name>
    <dbReference type="NCBI Taxonomy" id="1463631"/>
    <lineage>
        <taxon>Bacteria</taxon>
        <taxon>Bacillati</taxon>
        <taxon>Actinomycetota</taxon>
        <taxon>Actinomycetes</taxon>
        <taxon>Micrococcales</taxon>
        <taxon>Micrococcaceae</taxon>
        <taxon>Nesterenkonia</taxon>
    </lineage>
</organism>
<dbReference type="RefSeq" id="WP_157323008.1">
    <property type="nucleotide sequence ID" value="NZ_BMFX01000049.1"/>
</dbReference>
<evidence type="ECO:0000313" key="2">
    <source>
        <dbReference type="EMBL" id="MVT26238.1"/>
    </source>
</evidence>
<protein>
    <submittedName>
        <fullName evidence="2">Transposase</fullName>
    </submittedName>
</protein>
<gene>
    <name evidence="2" type="ORF">GNZ21_07685</name>
</gene>
<feature type="region of interest" description="Disordered" evidence="1">
    <location>
        <begin position="79"/>
        <end position="98"/>
    </location>
</feature>
<feature type="region of interest" description="Disordered" evidence="1">
    <location>
        <begin position="1"/>
        <end position="36"/>
    </location>
</feature>
<reference evidence="2 3" key="1">
    <citation type="submission" date="2019-12" db="EMBL/GenBank/DDBJ databases">
        <title>Nesterenkonia muleiensis sp. nov., a novel actinobacterium isolated from sap of Populus euphratica.</title>
        <authorList>
            <person name="Wang R."/>
        </authorList>
    </citation>
    <scope>NUCLEOTIDE SEQUENCE [LARGE SCALE GENOMIC DNA]</scope>
    <source>
        <strain evidence="2 3">F10</strain>
    </source>
</reference>
<evidence type="ECO:0000313" key="3">
    <source>
        <dbReference type="Proteomes" id="UP000460157"/>
    </source>
</evidence>
<dbReference type="Proteomes" id="UP000460157">
    <property type="component" value="Unassembled WGS sequence"/>
</dbReference>
<evidence type="ECO:0000256" key="1">
    <source>
        <dbReference type="SAM" id="MobiDB-lite"/>
    </source>
</evidence>
<dbReference type="EMBL" id="WRPM01000052">
    <property type="protein sequence ID" value="MVT26238.1"/>
    <property type="molecule type" value="Genomic_DNA"/>
</dbReference>
<keyword evidence="3" id="KW-1185">Reference proteome</keyword>
<feature type="compositionally biased region" description="Basic and acidic residues" evidence="1">
    <location>
        <begin position="25"/>
        <end position="36"/>
    </location>
</feature>
<name>A0A7K1UIE1_9MICC</name>
<dbReference type="OrthoDB" id="52928at2"/>
<comment type="caution">
    <text evidence="2">The sequence shown here is derived from an EMBL/GenBank/DDBJ whole genome shotgun (WGS) entry which is preliminary data.</text>
</comment>
<accession>A0A7K1UIE1</accession>
<dbReference type="AlphaFoldDB" id="A0A7K1UIE1"/>
<dbReference type="InterPro" id="IPR009057">
    <property type="entry name" value="Homeodomain-like_sf"/>
</dbReference>
<proteinExistence type="predicted"/>